<accession>A0A848IDT3</accession>
<sequence>MTYNLNSVIAEAADRAIDPDRLKYPNLFNTREISSEEINRHQALYGAGVKTIEHPYQFIGRLAASVNKIIPIDDPKYIPVTGQYRVVPKSKLKTAGWFHEKGFSRSAVTTVEPDMWLDTTTGELITKKVARESGIRIPMVKSISERMLDTTCRIQQCAPSEREFVTYVLKMRNRRGGLVVDLDTVVALWISHKYPEMRSTDKSRKRRRLAAILEKRRIMVNSQTLASDLQVLGNPTKQEIIEESARVFDVLKPKAKPVVSSRRTFSG</sequence>
<dbReference type="RefSeq" id="WP_169485781.1">
    <property type="nucleotide sequence ID" value="NZ_JABBGJ010000011.1"/>
</dbReference>
<protein>
    <submittedName>
        <fullName evidence="1">Uncharacterized protein</fullName>
    </submittedName>
</protein>
<name>A0A848IDT3_9BURK</name>
<dbReference type="Proteomes" id="UP000544134">
    <property type="component" value="Unassembled WGS sequence"/>
</dbReference>
<gene>
    <name evidence="1" type="ORF">HHL24_12555</name>
</gene>
<dbReference type="EMBL" id="JABBGJ010000011">
    <property type="protein sequence ID" value="NML98775.1"/>
    <property type="molecule type" value="Genomic_DNA"/>
</dbReference>
<keyword evidence="2" id="KW-1185">Reference proteome</keyword>
<evidence type="ECO:0000313" key="2">
    <source>
        <dbReference type="Proteomes" id="UP000544134"/>
    </source>
</evidence>
<comment type="caution">
    <text evidence="1">The sequence shown here is derived from an EMBL/GenBank/DDBJ whole genome shotgun (WGS) entry which is preliminary data.</text>
</comment>
<organism evidence="1 2">
    <name type="scientific">Paraburkholderia polaris</name>
    <dbReference type="NCBI Taxonomy" id="2728848"/>
    <lineage>
        <taxon>Bacteria</taxon>
        <taxon>Pseudomonadati</taxon>
        <taxon>Pseudomonadota</taxon>
        <taxon>Betaproteobacteria</taxon>
        <taxon>Burkholderiales</taxon>
        <taxon>Burkholderiaceae</taxon>
        <taxon>Paraburkholderia</taxon>
    </lineage>
</organism>
<reference evidence="1 2" key="1">
    <citation type="submission" date="2020-04" db="EMBL/GenBank/DDBJ databases">
        <title>Paraburkholderia sp. RP-4-7 isolated from soil.</title>
        <authorList>
            <person name="Dahal R.H."/>
        </authorList>
    </citation>
    <scope>NUCLEOTIDE SEQUENCE [LARGE SCALE GENOMIC DNA]</scope>
    <source>
        <strain evidence="1 2">RP-4-7</strain>
    </source>
</reference>
<dbReference type="AlphaFoldDB" id="A0A848IDT3"/>
<evidence type="ECO:0000313" key="1">
    <source>
        <dbReference type="EMBL" id="NML98775.1"/>
    </source>
</evidence>
<proteinExistence type="predicted"/>